<reference evidence="2 3" key="1">
    <citation type="journal article" date="2016" name="Mol. Biol. Evol.">
        <title>Comparative Genomics of Early-Diverging Mushroom-Forming Fungi Provides Insights into the Origins of Lignocellulose Decay Capabilities.</title>
        <authorList>
            <person name="Nagy L.G."/>
            <person name="Riley R."/>
            <person name="Tritt A."/>
            <person name="Adam C."/>
            <person name="Daum C."/>
            <person name="Floudas D."/>
            <person name="Sun H."/>
            <person name="Yadav J.S."/>
            <person name="Pangilinan J."/>
            <person name="Larsson K.H."/>
            <person name="Matsuura K."/>
            <person name="Barry K."/>
            <person name="Labutti K."/>
            <person name="Kuo R."/>
            <person name="Ohm R.A."/>
            <person name="Bhattacharya S.S."/>
            <person name="Shirouzu T."/>
            <person name="Yoshinaga Y."/>
            <person name="Martin F.M."/>
            <person name="Grigoriev I.V."/>
            <person name="Hibbett D.S."/>
        </authorList>
    </citation>
    <scope>NUCLEOTIDE SEQUENCE [LARGE SCALE GENOMIC DNA]</scope>
    <source>
        <strain evidence="2 3">TUFC12733</strain>
    </source>
</reference>
<feature type="region of interest" description="Disordered" evidence="1">
    <location>
        <begin position="201"/>
        <end position="252"/>
    </location>
</feature>
<protein>
    <submittedName>
        <fullName evidence="2">Uncharacterized protein</fullName>
    </submittedName>
</protein>
<proteinExistence type="predicted"/>
<feature type="region of interest" description="Disordered" evidence="1">
    <location>
        <begin position="1"/>
        <end position="87"/>
    </location>
</feature>
<evidence type="ECO:0000256" key="1">
    <source>
        <dbReference type="SAM" id="MobiDB-lite"/>
    </source>
</evidence>
<keyword evidence="3" id="KW-1185">Reference proteome</keyword>
<evidence type="ECO:0000313" key="3">
    <source>
        <dbReference type="Proteomes" id="UP000076738"/>
    </source>
</evidence>
<evidence type="ECO:0000313" key="2">
    <source>
        <dbReference type="EMBL" id="KZO96875.1"/>
    </source>
</evidence>
<dbReference type="STRING" id="1330018.A0A167MMJ6"/>
<organism evidence="2 3">
    <name type="scientific">Calocera viscosa (strain TUFC12733)</name>
    <dbReference type="NCBI Taxonomy" id="1330018"/>
    <lineage>
        <taxon>Eukaryota</taxon>
        <taxon>Fungi</taxon>
        <taxon>Dikarya</taxon>
        <taxon>Basidiomycota</taxon>
        <taxon>Agaricomycotina</taxon>
        <taxon>Dacrymycetes</taxon>
        <taxon>Dacrymycetales</taxon>
        <taxon>Dacrymycetaceae</taxon>
        <taxon>Calocera</taxon>
    </lineage>
</organism>
<feature type="region of interest" description="Disordered" evidence="1">
    <location>
        <begin position="143"/>
        <end position="164"/>
    </location>
</feature>
<sequence>MASFPNSDDPASYDPSMNYQAGGDEQATGAAQAGQGAPPVDRRDQREAPPPGHYPVHPSLFQPPPGYPAYGDPSRRMPGYPPDARDHMPPPGLMPMYPGYPPAMHHGWPPLDMYGRPQMPPPDYRAGDPRAAMMRMPGAAYMTGKRDGMGMPGEEGMEKEGKKPQKKTEVACDFCRSACFLPMWSSQAGVDSVIVLPQPESSSATAYTRSAVNARSGTSHATTSPGLQTVADQGRRTGWGRSGPTRPAGQGR</sequence>
<gene>
    <name evidence="2" type="ORF">CALVIDRAFT_102887</name>
</gene>
<dbReference type="Proteomes" id="UP000076738">
    <property type="component" value="Unassembled WGS sequence"/>
</dbReference>
<feature type="compositionally biased region" description="Polar residues" evidence="1">
    <location>
        <begin position="201"/>
        <end position="231"/>
    </location>
</feature>
<dbReference type="EMBL" id="KV417282">
    <property type="protein sequence ID" value="KZO96875.1"/>
    <property type="molecule type" value="Genomic_DNA"/>
</dbReference>
<feature type="compositionally biased region" description="Low complexity" evidence="1">
    <location>
        <begin position="20"/>
        <end position="37"/>
    </location>
</feature>
<dbReference type="AlphaFoldDB" id="A0A167MMJ6"/>
<name>A0A167MMJ6_CALVF</name>
<accession>A0A167MMJ6</accession>